<evidence type="ECO:0000313" key="3">
    <source>
        <dbReference type="Proteomes" id="UP000198211"/>
    </source>
</evidence>
<dbReference type="Proteomes" id="UP000198211">
    <property type="component" value="Unassembled WGS sequence"/>
</dbReference>
<name>A0A225VBM5_9STRA</name>
<evidence type="ECO:0000259" key="1">
    <source>
        <dbReference type="Pfam" id="PF13358"/>
    </source>
</evidence>
<dbReference type="OrthoDB" id="127242at2759"/>
<sequence length="89" mass="10507">MDTTVIFSREIIRRTFSRKEFHKAFQKKAAPLLNPWPLLRSIVILDNARIHMYRELEELVQALLFFLPPYCPQLNPISVFFVAQAMDNT</sequence>
<dbReference type="EMBL" id="NBNE01005858">
    <property type="protein sequence ID" value="OWZ02911.1"/>
    <property type="molecule type" value="Genomic_DNA"/>
</dbReference>
<dbReference type="Pfam" id="PF13358">
    <property type="entry name" value="DDE_3"/>
    <property type="match status" value="1"/>
</dbReference>
<reference evidence="3" key="1">
    <citation type="submission" date="2017-03" db="EMBL/GenBank/DDBJ databases">
        <title>Phytopthora megakarya and P. palmivora, two closely related causual agents of cacao black pod achieved similar genome size and gene model numbers by different mechanisms.</title>
        <authorList>
            <person name="Ali S."/>
            <person name="Shao J."/>
            <person name="Larry D.J."/>
            <person name="Kronmiller B."/>
            <person name="Shen D."/>
            <person name="Strem M.D."/>
            <person name="Melnick R.L."/>
            <person name="Guiltinan M.J."/>
            <person name="Tyler B.M."/>
            <person name="Meinhardt L.W."/>
            <person name="Bailey B.A."/>
        </authorList>
    </citation>
    <scope>NUCLEOTIDE SEQUENCE [LARGE SCALE GENOMIC DNA]</scope>
    <source>
        <strain evidence="3">zdho120</strain>
    </source>
</reference>
<keyword evidence="3" id="KW-1185">Reference proteome</keyword>
<evidence type="ECO:0000313" key="2">
    <source>
        <dbReference type="EMBL" id="OWZ02911.1"/>
    </source>
</evidence>
<feature type="domain" description="Tc1-like transposase DDE" evidence="1">
    <location>
        <begin position="11"/>
        <end position="78"/>
    </location>
</feature>
<dbReference type="InterPro" id="IPR038717">
    <property type="entry name" value="Tc1-like_DDE_dom"/>
</dbReference>
<protein>
    <submittedName>
        <fullName evidence="2">Transposase</fullName>
    </submittedName>
</protein>
<organism evidence="2 3">
    <name type="scientific">Phytophthora megakarya</name>
    <dbReference type="NCBI Taxonomy" id="4795"/>
    <lineage>
        <taxon>Eukaryota</taxon>
        <taxon>Sar</taxon>
        <taxon>Stramenopiles</taxon>
        <taxon>Oomycota</taxon>
        <taxon>Peronosporomycetes</taxon>
        <taxon>Peronosporales</taxon>
        <taxon>Peronosporaceae</taxon>
        <taxon>Phytophthora</taxon>
    </lineage>
</organism>
<proteinExistence type="predicted"/>
<dbReference type="Gene3D" id="3.30.420.10">
    <property type="entry name" value="Ribonuclease H-like superfamily/Ribonuclease H"/>
    <property type="match status" value="1"/>
</dbReference>
<dbReference type="GO" id="GO:0003676">
    <property type="term" value="F:nucleic acid binding"/>
    <property type="evidence" value="ECO:0007669"/>
    <property type="project" value="InterPro"/>
</dbReference>
<dbReference type="InterPro" id="IPR036397">
    <property type="entry name" value="RNaseH_sf"/>
</dbReference>
<dbReference type="STRING" id="4795.A0A225VBM5"/>
<dbReference type="AlphaFoldDB" id="A0A225VBM5"/>
<accession>A0A225VBM5</accession>
<comment type="caution">
    <text evidence="2">The sequence shown here is derived from an EMBL/GenBank/DDBJ whole genome shotgun (WGS) entry which is preliminary data.</text>
</comment>
<gene>
    <name evidence="2" type="ORF">PHMEG_00025445</name>
</gene>